<keyword evidence="4" id="KW-0904">Protein phosphatase</keyword>
<dbReference type="Pfam" id="PF00782">
    <property type="entry name" value="DSPc"/>
    <property type="match status" value="1"/>
</dbReference>
<dbReference type="GO" id="GO:0008330">
    <property type="term" value="F:protein tyrosine/threonine phosphatase activity"/>
    <property type="evidence" value="ECO:0007669"/>
    <property type="project" value="TreeGrafter"/>
</dbReference>
<keyword evidence="3" id="KW-0378">Hydrolase</keyword>
<dbReference type="Gene3D" id="3.90.190.10">
    <property type="entry name" value="Protein tyrosine phosphatase superfamily"/>
    <property type="match status" value="1"/>
</dbReference>
<evidence type="ECO:0000313" key="8">
    <source>
        <dbReference type="Proteomes" id="UP000324767"/>
    </source>
</evidence>
<reference evidence="7 8" key="1">
    <citation type="submission" date="2019-09" db="EMBL/GenBank/DDBJ databases">
        <title>The hologenome of the rock-dwelling lichen Lasallia pustulata.</title>
        <authorList>
            <person name="Greshake Tzovaras B."/>
            <person name="Segers F."/>
            <person name="Bicker A."/>
            <person name="Dal Grande F."/>
            <person name="Otte J."/>
            <person name="Hankeln T."/>
            <person name="Schmitt I."/>
            <person name="Ebersberger I."/>
        </authorList>
    </citation>
    <scope>NUCLEOTIDE SEQUENCE [LARGE SCALE GENOMIC DNA]</scope>
    <source>
        <strain evidence="7">A1-1</strain>
    </source>
</reference>
<dbReference type="InterPro" id="IPR000340">
    <property type="entry name" value="Dual-sp_phosphatase_cat-dom"/>
</dbReference>
<evidence type="ECO:0000256" key="1">
    <source>
        <dbReference type="ARBA" id="ARBA00008601"/>
    </source>
</evidence>
<dbReference type="EMBL" id="VXIT01000009">
    <property type="protein sequence ID" value="KAA6410595.1"/>
    <property type="molecule type" value="Genomic_DNA"/>
</dbReference>
<organism evidence="7 8">
    <name type="scientific">Lasallia pustulata</name>
    <dbReference type="NCBI Taxonomy" id="136370"/>
    <lineage>
        <taxon>Eukaryota</taxon>
        <taxon>Fungi</taxon>
        <taxon>Dikarya</taxon>
        <taxon>Ascomycota</taxon>
        <taxon>Pezizomycotina</taxon>
        <taxon>Lecanoromycetes</taxon>
        <taxon>OSLEUM clade</taxon>
        <taxon>Umbilicariomycetidae</taxon>
        <taxon>Umbilicariales</taxon>
        <taxon>Umbilicariaceae</taxon>
        <taxon>Lasallia</taxon>
    </lineage>
</organism>
<dbReference type="GO" id="GO:0043409">
    <property type="term" value="P:negative regulation of MAPK cascade"/>
    <property type="evidence" value="ECO:0007669"/>
    <property type="project" value="TreeGrafter"/>
</dbReference>
<dbReference type="SMART" id="SM00195">
    <property type="entry name" value="DSPc"/>
    <property type="match status" value="1"/>
</dbReference>
<dbReference type="InterPro" id="IPR000387">
    <property type="entry name" value="Tyr_Pase_dom"/>
</dbReference>
<proteinExistence type="inferred from homology"/>
<dbReference type="PROSITE" id="PS50054">
    <property type="entry name" value="TYR_PHOSPHATASE_DUAL"/>
    <property type="match status" value="1"/>
</dbReference>
<dbReference type="GO" id="GO:0017017">
    <property type="term" value="F:MAP kinase tyrosine/serine/threonine phosphatase activity"/>
    <property type="evidence" value="ECO:0007669"/>
    <property type="project" value="TreeGrafter"/>
</dbReference>
<sequence>MGEPSISEIVPGLFIGNLWALSNVDFLRQNHIRSILSVNDCNHIKWAQPCFTELFPVERHLRIFCHDSSNQDLLIHMRRVCDFIDESLSHGRVLVHCVLGISRSATFVIAYLMRQQHSPLVAILADVRQKRPRVKPSANFLAQLEV</sequence>
<dbReference type="Proteomes" id="UP000324767">
    <property type="component" value="Unassembled WGS sequence"/>
</dbReference>
<name>A0A5M8PM77_9LECA</name>
<dbReference type="InterPro" id="IPR016130">
    <property type="entry name" value="Tyr_Pase_AS"/>
</dbReference>
<dbReference type="InterPro" id="IPR003595">
    <property type="entry name" value="Tyr_Pase_cat"/>
</dbReference>
<evidence type="ECO:0000259" key="5">
    <source>
        <dbReference type="PROSITE" id="PS50054"/>
    </source>
</evidence>
<dbReference type="PROSITE" id="PS50056">
    <property type="entry name" value="TYR_PHOSPHATASE_2"/>
    <property type="match status" value="1"/>
</dbReference>
<evidence type="ECO:0000256" key="4">
    <source>
        <dbReference type="ARBA" id="ARBA00022912"/>
    </source>
</evidence>
<feature type="domain" description="Tyrosine-protein phosphatase" evidence="5">
    <location>
        <begin position="3"/>
        <end position="146"/>
    </location>
</feature>
<dbReference type="PANTHER" id="PTHR10159">
    <property type="entry name" value="DUAL SPECIFICITY PROTEIN PHOSPHATASE"/>
    <property type="match status" value="1"/>
</dbReference>
<dbReference type="SUPFAM" id="SSF52799">
    <property type="entry name" value="(Phosphotyrosine protein) phosphatases II"/>
    <property type="match status" value="1"/>
</dbReference>
<dbReference type="EC" id="3.1.3.48" evidence="2"/>
<dbReference type="OrthoDB" id="10252009at2759"/>
<dbReference type="SMART" id="SM00404">
    <property type="entry name" value="PTPc_motif"/>
    <property type="match status" value="1"/>
</dbReference>
<evidence type="ECO:0000256" key="2">
    <source>
        <dbReference type="ARBA" id="ARBA00013064"/>
    </source>
</evidence>
<evidence type="ECO:0000313" key="7">
    <source>
        <dbReference type="EMBL" id="KAA6410595.1"/>
    </source>
</evidence>
<gene>
    <name evidence="7" type="ORF">FRX48_06017</name>
</gene>
<dbReference type="PANTHER" id="PTHR10159:SF519">
    <property type="entry name" value="DUAL SPECIFICITY PROTEIN PHOSPHATASE MPK3"/>
    <property type="match status" value="1"/>
</dbReference>
<dbReference type="GO" id="GO:0005737">
    <property type="term" value="C:cytoplasm"/>
    <property type="evidence" value="ECO:0007669"/>
    <property type="project" value="TreeGrafter"/>
</dbReference>
<dbReference type="CDD" id="cd14498">
    <property type="entry name" value="DSP"/>
    <property type="match status" value="1"/>
</dbReference>
<dbReference type="PROSITE" id="PS00383">
    <property type="entry name" value="TYR_PHOSPHATASE_1"/>
    <property type="match status" value="1"/>
</dbReference>
<accession>A0A5M8PM77</accession>
<protein>
    <recommendedName>
        <fullName evidence="2">protein-tyrosine-phosphatase</fullName>
        <ecNumber evidence="2">3.1.3.48</ecNumber>
    </recommendedName>
</protein>
<comment type="caution">
    <text evidence="7">The sequence shown here is derived from an EMBL/GenBank/DDBJ whole genome shotgun (WGS) entry which is preliminary data.</text>
</comment>
<comment type="similarity">
    <text evidence="1">Belongs to the protein-tyrosine phosphatase family. Non-receptor class dual specificity subfamily.</text>
</comment>
<dbReference type="GO" id="GO:0033550">
    <property type="term" value="F:MAP kinase tyrosine phosphatase activity"/>
    <property type="evidence" value="ECO:0007669"/>
    <property type="project" value="TreeGrafter"/>
</dbReference>
<feature type="domain" description="Tyrosine specific protein phosphatases" evidence="6">
    <location>
        <begin position="71"/>
        <end position="132"/>
    </location>
</feature>
<dbReference type="AlphaFoldDB" id="A0A5M8PM77"/>
<dbReference type="InterPro" id="IPR020422">
    <property type="entry name" value="TYR_PHOSPHATASE_DUAL_dom"/>
</dbReference>
<evidence type="ECO:0000256" key="3">
    <source>
        <dbReference type="ARBA" id="ARBA00022801"/>
    </source>
</evidence>
<evidence type="ECO:0000259" key="6">
    <source>
        <dbReference type="PROSITE" id="PS50056"/>
    </source>
</evidence>
<dbReference type="InterPro" id="IPR029021">
    <property type="entry name" value="Prot-tyrosine_phosphatase-like"/>
</dbReference>